<feature type="compositionally biased region" description="Basic and acidic residues" evidence="1">
    <location>
        <begin position="1"/>
        <end position="11"/>
    </location>
</feature>
<evidence type="ECO:0000256" key="1">
    <source>
        <dbReference type="SAM" id="MobiDB-lite"/>
    </source>
</evidence>
<dbReference type="OrthoDB" id="1059469at2"/>
<reference evidence="2 3" key="1">
    <citation type="submission" date="2019-07" db="EMBL/GenBank/DDBJ databases">
        <title>Rufibacter sp. nov., isolated from lake sediment.</title>
        <authorList>
            <person name="Qu J.-H."/>
        </authorList>
    </citation>
    <scope>NUCLEOTIDE SEQUENCE [LARGE SCALE GENOMIC DNA]</scope>
    <source>
        <strain evidence="2 3">NBS58-1</strain>
    </source>
</reference>
<protein>
    <submittedName>
        <fullName evidence="2">Uncharacterized protein</fullName>
    </submittedName>
</protein>
<sequence>MRQKNRGKEKSAAPAQTQRVEVESSSFDDKHLVHALPDSGLLVVSTKRHAVVGKHAFVLTKYNKALTPVWQTSHGHTSNQALMFLAAERKTLYLLFYTLQDRKALLYQVNNANGTVHFTEHTLPSSSITLKKMQALAGQVFLTGLEKENLSLLHLNPSQKEIKTLPVTLGLEENVGEFRVDTLTHAVELVIAESNGTRSRLQIKRLNAMGEVKGTYFVQPQMEFRSENTLQGARLTPGDTLSKVLVGSFGHRSYSFSKGIFTSNLAGHIRYFDFSQLKHFFEYLPPRKERRMKAKFARQEAKGKPLLLRPRLLLHTVLPHPQGYAVIGEIYYPKYKRGAFHLYRNTSAPDEQSTDQEVIEGYRFTHAVVCVFDYEGNLLWDNSFRLKNEIYPIPVPILEAGVSPGGNLTLVYPEGEYVRYKTLRPNISISDEEKVEVRLQSDSEKLYASNEEGIVHWYGNHFVAYGFQRIKPAQGEDRTVFYLQNMTFE</sequence>
<organism evidence="2 3">
    <name type="scientific">Rufibacter hautae</name>
    <dbReference type="NCBI Taxonomy" id="2595005"/>
    <lineage>
        <taxon>Bacteria</taxon>
        <taxon>Pseudomonadati</taxon>
        <taxon>Bacteroidota</taxon>
        <taxon>Cytophagia</taxon>
        <taxon>Cytophagales</taxon>
        <taxon>Hymenobacteraceae</taxon>
        <taxon>Rufibacter</taxon>
    </lineage>
</organism>
<dbReference type="EMBL" id="VKKY01000003">
    <property type="protein sequence ID" value="KAA3436422.1"/>
    <property type="molecule type" value="Genomic_DNA"/>
</dbReference>
<accession>A0A5B6TJR6</accession>
<comment type="caution">
    <text evidence="2">The sequence shown here is derived from an EMBL/GenBank/DDBJ whole genome shotgun (WGS) entry which is preliminary data.</text>
</comment>
<proteinExistence type="predicted"/>
<dbReference type="AlphaFoldDB" id="A0A5B6TJR6"/>
<name>A0A5B6TJR6_9BACT</name>
<evidence type="ECO:0000313" key="2">
    <source>
        <dbReference type="EMBL" id="KAA3436422.1"/>
    </source>
</evidence>
<dbReference type="Proteomes" id="UP000324133">
    <property type="component" value="Unassembled WGS sequence"/>
</dbReference>
<evidence type="ECO:0000313" key="3">
    <source>
        <dbReference type="Proteomes" id="UP000324133"/>
    </source>
</evidence>
<keyword evidence="3" id="KW-1185">Reference proteome</keyword>
<gene>
    <name evidence="2" type="ORF">FOA19_18690</name>
</gene>
<feature type="region of interest" description="Disordered" evidence="1">
    <location>
        <begin position="1"/>
        <end position="20"/>
    </location>
</feature>